<reference evidence="1" key="1">
    <citation type="submission" date="2020-05" db="EMBL/GenBank/DDBJ databases">
        <title>Phylogenomic resolution of chytrid fungi.</title>
        <authorList>
            <person name="Stajich J.E."/>
            <person name="Amses K."/>
            <person name="Simmons R."/>
            <person name="Seto K."/>
            <person name="Myers J."/>
            <person name="Bonds A."/>
            <person name="Quandt C.A."/>
            <person name="Barry K."/>
            <person name="Liu P."/>
            <person name="Grigoriev I."/>
            <person name="Longcore J.E."/>
            <person name="James T.Y."/>
        </authorList>
    </citation>
    <scope>NUCLEOTIDE SEQUENCE</scope>
    <source>
        <strain evidence="1">JEL0513</strain>
    </source>
</reference>
<dbReference type="Proteomes" id="UP001211907">
    <property type="component" value="Unassembled WGS sequence"/>
</dbReference>
<comment type="caution">
    <text evidence="1">The sequence shown here is derived from an EMBL/GenBank/DDBJ whole genome shotgun (WGS) entry which is preliminary data.</text>
</comment>
<dbReference type="EMBL" id="JADGJH010000828">
    <property type="protein sequence ID" value="KAJ3122197.1"/>
    <property type="molecule type" value="Genomic_DNA"/>
</dbReference>
<sequence length="483" mass="53258">MSTNSLKAHELGMSAKEFSRFEAKRIREEEHDRKRVKEALTVGILFSGSTIDVGIKFGSNCLNIYANSLANESISFYSLKNALAQSDFHEPTGVDLINGKFSNPDIQQTAWTNLISENSTSLIKETTKLVVGIREISYQYVIVSWYRPIKVTGKIDVFVKNFQNTSNGVNYILGTRGINIDNFDPNPPDFSQTSSGGLYTSSYYSLLDYEASNGSFELPNSLHPTTPYYTETIIPVTETQSWYSLINPISLSLSNGGFQRRKIALRLVLDDSSVLMQGTLDSTVYDGITSSKNTNGTKIKSTRQPQFQAGNLIDSLGNSLYMPPPSFAPIITGAQISVEKYILSLTSQNIMAQLTLYVTFNNEIDTASGTAIAGASLGIVPGWFNFTTSVKEGRFRENGIILAPKISKVIVSSSEPFSTLKFVDFFGIEIVSGLEQTTLRESGTVFVRCAAFQGWQGSCMSPNSTWTGFEEVNVFYFDSSILN</sequence>
<accession>A0AAD5XCR8</accession>
<proteinExistence type="predicted"/>
<keyword evidence="2" id="KW-1185">Reference proteome</keyword>
<evidence type="ECO:0000313" key="2">
    <source>
        <dbReference type="Proteomes" id="UP001211907"/>
    </source>
</evidence>
<dbReference type="AlphaFoldDB" id="A0AAD5XCR8"/>
<organism evidence="1 2">
    <name type="scientific">Physocladia obscura</name>
    <dbReference type="NCBI Taxonomy" id="109957"/>
    <lineage>
        <taxon>Eukaryota</taxon>
        <taxon>Fungi</taxon>
        <taxon>Fungi incertae sedis</taxon>
        <taxon>Chytridiomycota</taxon>
        <taxon>Chytridiomycota incertae sedis</taxon>
        <taxon>Chytridiomycetes</taxon>
        <taxon>Chytridiales</taxon>
        <taxon>Chytriomycetaceae</taxon>
        <taxon>Physocladia</taxon>
    </lineage>
</organism>
<protein>
    <submittedName>
        <fullName evidence="1">Uncharacterized protein</fullName>
    </submittedName>
</protein>
<name>A0AAD5XCR8_9FUNG</name>
<evidence type="ECO:0000313" key="1">
    <source>
        <dbReference type="EMBL" id="KAJ3122197.1"/>
    </source>
</evidence>
<gene>
    <name evidence="1" type="ORF">HK100_012081</name>
</gene>